<dbReference type="AlphaFoldDB" id="A0A6I0F982"/>
<evidence type="ECO:0000313" key="5">
    <source>
        <dbReference type="EMBL" id="KAB3535344.1"/>
    </source>
</evidence>
<protein>
    <submittedName>
        <fullName evidence="5">Histidine triad nucleotide-binding protein</fullName>
    </submittedName>
</protein>
<evidence type="ECO:0000256" key="2">
    <source>
        <dbReference type="PIRSR" id="PIRSR601310-3"/>
    </source>
</evidence>
<dbReference type="GO" id="GO:0003824">
    <property type="term" value="F:catalytic activity"/>
    <property type="evidence" value="ECO:0007669"/>
    <property type="project" value="InterPro"/>
</dbReference>
<feature type="active site" description="Tele-AMP-histidine intermediate" evidence="1">
    <location>
        <position position="101"/>
    </location>
</feature>
<name>A0A6I0F982_9FIRM</name>
<dbReference type="CDD" id="cd01276">
    <property type="entry name" value="PKCI_related"/>
    <property type="match status" value="1"/>
</dbReference>
<dbReference type="PANTHER" id="PTHR23089">
    <property type="entry name" value="HISTIDINE TRIAD HIT PROTEIN"/>
    <property type="match status" value="1"/>
</dbReference>
<evidence type="ECO:0000256" key="3">
    <source>
        <dbReference type="PROSITE-ProRule" id="PRU00464"/>
    </source>
</evidence>
<feature type="short sequence motif" description="Histidine triad motif" evidence="2 3">
    <location>
        <begin position="99"/>
        <end position="103"/>
    </location>
</feature>
<dbReference type="InterPro" id="IPR011146">
    <property type="entry name" value="HIT-like"/>
</dbReference>
<dbReference type="OrthoDB" id="9784774at2"/>
<gene>
    <name evidence="5" type="ORF">F8154_06660</name>
</gene>
<feature type="domain" description="HIT" evidence="4">
    <location>
        <begin position="5"/>
        <end position="115"/>
    </location>
</feature>
<dbReference type="EMBL" id="WBZC01000021">
    <property type="protein sequence ID" value="KAB3535344.1"/>
    <property type="molecule type" value="Genomic_DNA"/>
</dbReference>
<reference evidence="5 6" key="1">
    <citation type="submission" date="2019-10" db="EMBL/GenBank/DDBJ databases">
        <title>Alkaliphilus serpentinus sp. nov. and Alkaliphilus pronyensis sp. nov., two novel anaerobic alkaliphilic species isolated from the serpentinized-hosted hydrothermal field of the Prony Bay (New Caledonia).</title>
        <authorList>
            <person name="Postec A."/>
        </authorList>
    </citation>
    <scope>NUCLEOTIDE SEQUENCE [LARGE SCALE GENOMIC DNA]</scope>
    <source>
        <strain evidence="5 6">LacV</strain>
    </source>
</reference>
<dbReference type="InterPro" id="IPR001310">
    <property type="entry name" value="Histidine_triad_HIT"/>
</dbReference>
<sequence length="115" mass="13119">MSDCIFCKIINRDIPADILYENEKVLAFKDINPQAPLHLLIIPKKHIASATQLDESDYSEIIPEIFKAINHLAKEYKVSDKGFRLVNNCGRDGGQTVDHLHFHLLADRQLQWPPG</sequence>
<dbReference type="RefSeq" id="WP_151860828.1">
    <property type="nucleotide sequence ID" value="NZ_WBZC01000021.1"/>
</dbReference>
<evidence type="ECO:0000256" key="1">
    <source>
        <dbReference type="PIRSR" id="PIRSR601310-1"/>
    </source>
</evidence>
<proteinExistence type="predicted"/>
<dbReference type="SUPFAM" id="SSF54197">
    <property type="entry name" value="HIT-like"/>
    <property type="match status" value="1"/>
</dbReference>
<dbReference type="InterPro" id="IPR036265">
    <property type="entry name" value="HIT-like_sf"/>
</dbReference>
<dbReference type="Pfam" id="PF01230">
    <property type="entry name" value="HIT"/>
    <property type="match status" value="1"/>
</dbReference>
<dbReference type="Gene3D" id="3.30.428.10">
    <property type="entry name" value="HIT-like"/>
    <property type="match status" value="1"/>
</dbReference>
<dbReference type="Proteomes" id="UP000432715">
    <property type="component" value="Unassembled WGS sequence"/>
</dbReference>
<comment type="caution">
    <text evidence="5">The sequence shown here is derived from an EMBL/GenBank/DDBJ whole genome shotgun (WGS) entry which is preliminary data.</text>
</comment>
<evidence type="ECO:0000313" key="6">
    <source>
        <dbReference type="Proteomes" id="UP000432715"/>
    </source>
</evidence>
<evidence type="ECO:0000259" key="4">
    <source>
        <dbReference type="PROSITE" id="PS51084"/>
    </source>
</evidence>
<organism evidence="5 6">
    <name type="scientific">Alkaliphilus pronyensis</name>
    <dbReference type="NCBI Taxonomy" id="1482732"/>
    <lineage>
        <taxon>Bacteria</taxon>
        <taxon>Bacillati</taxon>
        <taxon>Bacillota</taxon>
        <taxon>Clostridia</taxon>
        <taxon>Peptostreptococcales</taxon>
        <taxon>Natronincolaceae</taxon>
        <taxon>Alkaliphilus</taxon>
    </lineage>
</organism>
<dbReference type="InterPro" id="IPR019808">
    <property type="entry name" value="Histidine_triad_CS"/>
</dbReference>
<dbReference type="PROSITE" id="PS00892">
    <property type="entry name" value="HIT_1"/>
    <property type="match status" value="1"/>
</dbReference>
<accession>A0A6I0F982</accession>
<dbReference type="PRINTS" id="PR00332">
    <property type="entry name" value="HISTRIAD"/>
</dbReference>
<dbReference type="PROSITE" id="PS51084">
    <property type="entry name" value="HIT_2"/>
    <property type="match status" value="1"/>
</dbReference>
<keyword evidence="6" id="KW-1185">Reference proteome</keyword>